<dbReference type="RefSeq" id="XP_012201227.1">
    <property type="nucleotide sequence ID" value="XM_012345837.1"/>
</dbReference>
<dbReference type="EMBL" id="KK583213">
    <property type="protein sequence ID" value="KDO28081.1"/>
    <property type="molecule type" value="Genomic_DNA"/>
</dbReference>
<evidence type="ECO:0000256" key="1">
    <source>
        <dbReference type="ARBA" id="ARBA00023235"/>
    </source>
</evidence>
<name>A0A067CNG1_SAPPC</name>
<dbReference type="InterPro" id="IPR003719">
    <property type="entry name" value="Phenazine_PhzF-like"/>
</dbReference>
<keyword evidence="1" id="KW-0413">Isomerase</keyword>
<dbReference type="OMA" id="PSRIGCI"/>
<dbReference type="PIRSF" id="PIRSF016184">
    <property type="entry name" value="PhzC_PhzF"/>
    <property type="match status" value="1"/>
</dbReference>
<feature type="active site" evidence="2">
    <location>
        <position position="48"/>
    </location>
</feature>
<dbReference type="Proteomes" id="UP000030745">
    <property type="component" value="Unassembled WGS sequence"/>
</dbReference>
<organism evidence="3 4">
    <name type="scientific">Saprolegnia parasitica (strain CBS 223.65)</name>
    <dbReference type="NCBI Taxonomy" id="695850"/>
    <lineage>
        <taxon>Eukaryota</taxon>
        <taxon>Sar</taxon>
        <taxon>Stramenopiles</taxon>
        <taxon>Oomycota</taxon>
        <taxon>Saprolegniomycetes</taxon>
        <taxon>Saprolegniales</taxon>
        <taxon>Saprolegniaceae</taxon>
        <taxon>Saprolegnia</taxon>
    </lineage>
</organism>
<dbReference type="GO" id="GO:0005737">
    <property type="term" value="C:cytoplasm"/>
    <property type="evidence" value="ECO:0007669"/>
    <property type="project" value="TreeGrafter"/>
</dbReference>
<dbReference type="Pfam" id="PF02567">
    <property type="entry name" value="PhzC-PhzF"/>
    <property type="match status" value="1"/>
</dbReference>
<evidence type="ECO:0008006" key="5">
    <source>
        <dbReference type="Google" id="ProtNLM"/>
    </source>
</evidence>
<evidence type="ECO:0000313" key="4">
    <source>
        <dbReference type="Proteomes" id="UP000030745"/>
    </source>
</evidence>
<protein>
    <recommendedName>
        <fullName evidence="5">Phenazine biosynthesis protein PhzF</fullName>
    </recommendedName>
</protein>
<dbReference type="Gene3D" id="3.10.310.10">
    <property type="entry name" value="Diaminopimelate Epimerase, Chain A, domain 1"/>
    <property type="match status" value="2"/>
</dbReference>
<dbReference type="GO" id="GO:0016853">
    <property type="term" value="F:isomerase activity"/>
    <property type="evidence" value="ECO:0007669"/>
    <property type="project" value="UniProtKB-KW"/>
</dbReference>
<dbReference type="OrthoDB" id="75169at2759"/>
<gene>
    <name evidence="3" type="ORF">SPRG_20241</name>
</gene>
<keyword evidence="4" id="KW-1185">Reference proteome</keyword>
<proteinExistence type="predicted"/>
<dbReference type="VEuPathDB" id="FungiDB:SPRG_20241"/>
<evidence type="ECO:0000313" key="3">
    <source>
        <dbReference type="EMBL" id="KDO28081.1"/>
    </source>
</evidence>
<dbReference type="PANTHER" id="PTHR13774">
    <property type="entry name" value="PHENAZINE BIOSYNTHESIS PROTEIN"/>
    <property type="match status" value="1"/>
</dbReference>
<dbReference type="SUPFAM" id="SSF54506">
    <property type="entry name" value="Diaminopimelate epimerase-like"/>
    <property type="match status" value="1"/>
</dbReference>
<reference evidence="3 4" key="1">
    <citation type="journal article" date="2013" name="PLoS Genet.">
        <title>Distinctive expansion of potential virulence genes in the genome of the oomycete fish pathogen Saprolegnia parasitica.</title>
        <authorList>
            <person name="Jiang R.H."/>
            <person name="de Bruijn I."/>
            <person name="Haas B.J."/>
            <person name="Belmonte R."/>
            <person name="Lobach L."/>
            <person name="Christie J."/>
            <person name="van den Ackerveken G."/>
            <person name="Bottin A."/>
            <person name="Bulone V."/>
            <person name="Diaz-Moreno S.M."/>
            <person name="Dumas B."/>
            <person name="Fan L."/>
            <person name="Gaulin E."/>
            <person name="Govers F."/>
            <person name="Grenville-Briggs L.J."/>
            <person name="Horner N.R."/>
            <person name="Levin J.Z."/>
            <person name="Mammella M."/>
            <person name="Meijer H.J."/>
            <person name="Morris P."/>
            <person name="Nusbaum C."/>
            <person name="Oome S."/>
            <person name="Phillips A.J."/>
            <person name="van Rooyen D."/>
            <person name="Rzeszutek E."/>
            <person name="Saraiva M."/>
            <person name="Secombes C.J."/>
            <person name="Seidl M.F."/>
            <person name="Snel B."/>
            <person name="Stassen J.H."/>
            <person name="Sykes S."/>
            <person name="Tripathy S."/>
            <person name="van den Berg H."/>
            <person name="Vega-Arreguin J.C."/>
            <person name="Wawra S."/>
            <person name="Young S.K."/>
            <person name="Zeng Q."/>
            <person name="Dieguez-Uribeondo J."/>
            <person name="Russ C."/>
            <person name="Tyler B.M."/>
            <person name="van West P."/>
        </authorList>
    </citation>
    <scope>NUCLEOTIDE SEQUENCE [LARGE SCALE GENOMIC DNA]</scope>
    <source>
        <strain evidence="3 4">CBS 223.65</strain>
    </source>
</reference>
<dbReference type="PANTHER" id="PTHR13774:SF39">
    <property type="entry name" value="BIOSYNTHESIS PROTEIN, PUTATIVE-RELATED"/>
    <property type="match status" value="1"/>
</dbReference>
<dbReference type="STRING" id="695850.A0A067CNG1"/>
<sequence length="293" mass="30468">MALHVEHYNSLVATAGAVGGNKAGVARVKSFPPPSVMTAVAKAVGFSETAFVVLTSEPNVVAVRFFTPEGEVDLCGHATIAVFSAMPRNASYVMQTTTQGSLRVVVDANGRVCMEQSKPTFRPLTAPADVDAILAALNLPRAHLGDVPITIVSTGLPDIFVHVASSHVLHDVMRPDMAAIAALSTQHNTIGMHVFTLSPDEDDVTAECRNFAPRFGIDEEAATGTSSGALGALLLHHGRATSPLTFSQGRRMGLPSRIGCIITTEAASITGVEISGIADPCGGQDVDVDASSL</sequence>
<dbReference type="NCBIfam" id="TIGR00654">
    <property type="entry name" value="PhzF_family"/>
    <property type="match status" value="1"/>
</dbReference>
<evidence type="ECO:0000256" key="2">
    <source>
        <dbReference type="PIRSR" id="PIRSR016184-1"/>
    </source>
</evidence>
<dbReference type="AlphaFoldDB" id="A0A067CNG1"/>
<dbReference type="GeneID" id="24141435"/>
<accession>A0A067CNG1</accession>
<dbReference type="KEGG" id="spar:SPRG_20241"/>